<evidence type="ECO:0000313" key="7">
    <source>
        <dbReference type="Proteomes" id="UP001611339"/>
    </source>
</evidence>
<proteinExistence type="predicted"/>
<evidence type="ECO:0000259" key="5">
    <source>
        <dbReference type="PROSITE" id="PS50977"/>
    </source>
</evidence>
<evidence type="ECO:0000313" key="6">
    <source>
        <dbReference type="EMBL" id="MFI1714557.1"/>
    </source>
</evidence>
<evidence type="ECO:0000256" key="1">
    <source>
        <dbReference type="ARBA" id="ARBA00023015"/>
    </source>
</evidence>
<dbReference type="EMBL" id="JBIRUI010000005">
    <property type="protein sequence ID" value="MFI1714557.1"/>
    <property type="molecule type" value="Genomic_DNA"/>
</dbReference>
<evidence type="ECO:0000256" key="2">
    <source>
        <dbReference type="ARBA" id="ARBA00023125"/>
    </source>
</evidence>
<organism evidence="6 7">
    <name type="scientific">Streptomyces litmocidini</name>
    <dbReference type="NCBI Taxonomy" id="67318"/>
    <lineage>
        <taxon>Bacteria</taxon>
        <taxon>Bacillati</taxon>
        <taxon>Actinomycetota</taxon>
        <taxon>Actinomycetes</taxon>
        <taxon>Kitasatosporales</taxon>
        <taxon>Streptomycetaceae</taxon>
        <taxon>Streptomyces</taxon>
    </lineage>
</organism>
<dbReference type="InterPro" id="IPR009057">
    <property type="entry name" value="Homeodomain-like_sf"/>
</dbReference>
<dbReference type="PROSITE" id="PS50977">
    <property type="entry name" value="HTH_TETR_2"/>
    <property type="match status" value="1"/>
</dbReference>
<dbReference type="InterPro" id="IPR041669">
    <property type="entry name" value="TetR_C_15"/>
</dbReference>
<name>A0ABW7U4K9_9ACTN</name>
<keyword evidence="3" id="KW-0804">Transcription</keyword>
<feature type="domain" description="HTH tetR-type" evidence="5">
    <location>
        <begin position="1"/>
        <end position="61"/>
    </location>
</feature>
<dbReference type="RefSeq" id="WP_398709055.1">
    <property type="nucleotide sequence ID" value="NZ_JBIRUI010000005.1"/>
</dbReference>
<evidence type="ECO:0000256" key="3">
    <source>
        <dbReference type="ARBA" id="ARBA00023163"/>
    </source>
</evidence>
<dbReference type="Pfam" id="PF17918">
    <property type="entry name" value="TetR_C_15"/>
    <property type="match status" value="1"/>
</dbReference>
<dbReference type="InterPro" id="IPR050109">
    <property type="entry name" value="HTH-type_TetR-like_transc_reg"/>
</dbReference>
<dbReference type="Gene3D" id="1.10.357.10">
    <property type="entry name" value="Tetracycline Repressor, domain 2"/>
    <property type="match status" value="1"/>
</dbReference>
<dbReference type="PRINTS" id="PR00455">
    <property type="entry name" value="HTHTETR"/>
</dbReference>
<dbReference type="Pfam" id="PF00440">
    <property type="entry name" value="TetR_N"/>
    <property type="match status" value="1"/>
</dbReference>
<dbReference type="PANTHER" id="PTHR30055">
    <property type="entry name" value="HTH-TYPE TRANSCRIPTIONAL REGULATOR RUTR"/>
    <property type="match status" value="1"/>
</dbReference>
<keyword evidence="2 4" id="KW-0238">DNA-binding</keyword>
<evidence type="ECO:0000256" key="4">
    <source>
        <dbReference type="PROSITE-ProRule" id="PRU00335"/>
    </source>
</evidence>
<feature type="DNA-binding region" description="H-T-H motif" evidence="4">
    <location>
        <begin position="24"/>
        <end position="43"/>
    </location>
</feature>
<protein>
    <submittedName>
        <fullName evidence="6">TetR/AcrR family transcriptional regulator</fullName>
    </submittedName>
</protein>
<dbReference type="InterPro" id="IPR001647">
    <property type="entry name" value="HTH_TetR"/>
</dbReference>
<accession>A0ABW7U4K9</accession>
<dbReference type="PANTHER" id="PTHR30055:SF234">
    <property type="entry name" value="HTH-TYPE TRANSCRIPTIONAL REGULATOR BETI"/>
    <property type="match status" value="1"/>
</dbReference>
<keyword evidence="7" id="KW-1185">Reference proteome</keyword>
<comment type="caution">
    <text evidence="6">The sequence shown here is derived from an EMBL/GenBank/DDBJ whole genome shotgun (WGS) entry which is preliminary data.</text>
</comment>
<sequence>MARVRAILDAAEEVLAESGYEAATLKAIGERAGIPTPSVYHYFSDRYQVDAAIIKRHGEALSGVLDGIDSEEFRSIPDLVTLVFDPIVAYFRAHPSCVQLWFSSRNETLNALFKEFDDRVAERLWRLGIDRGLLRVDTPLLVMKLAFKASGRLFDVAFQQDRNGDEATMTEAKRLVTAYLETYAEKSTAPRGE</sequence>
<dbReference type="SUPFAM" id="SSF46689">
    <property type="entry name" value="Homeodomain-like"/>
    <property type="match status" value="1"/>
</dbReference>
<gene>
    <name evidence="6" type="ORF">ACH407_13420</name>
</gene>
<reference evidence="6 7" key="1">
    <citation type="submission" date="2024-10" db="EMBL/GenBank/DDBJ databases">
        <title>The Natural Products Discovery Center: Release of the First 8490 Sequenced Strains for Exploring Actinobacteria Biosynthetic Diversity.</title>
        <authorList>
            <person name="Kalkreuter E."/>
            <person name="Kautsar S.A."/>
            <person name="Yang D."/>
            <person name="Bader C.D."/>
            <person name="Teijaro C.N."/>
            <person name="Fluegel L."/>
            <person name="Davis C.M."/>
            <person name="Simpson J.R."/>
            <person name="Lauterbach L."/>
            <person name="Steele A.D."/>
            <person name="Gui C."/>
            <person name="Meng S."/>
            <person name="Li G."/>
            <person name="Viehrig K."/>
            <person name="Ye F."/>
            <person name="Su P."/>
            <person name="Kiefer A.F."/>
            <person name="Nichols A."/>
            <person name="Cepeda A.J."/>
            <person name="Yan W."/>
            <person name="Fan B."/>
            <person name="Jiang Y."/>
            <person name="Adhikari A."/>
            <person name="Zheng C.-J."/>
            <person name="Schuster L."/>
            <person name="Cowan T.M."/>
            <person name="Smanski M.J."/>
            <person name="Chevrette M.G."/>
            <person name="De Carvalho L.P.S."/>
            <person name="Shen B."/>
        </authorList>
    </citation>
    <scope>NUCLEOTIDE SEQUENCE [LARGE SCALE GENOMIC DNA]</scope>
    <source>
        <strain evidence="6 7">NPDC020602</strain>
    </source>
</reference>
<keyword evidence="1" id="KW-0805">Transcription regulation</keyword>
<dbReference type="Proteomes" id="UP001611339">
    <property type="component" value="Unassembled WGS sequence"/>
</dbReference>